<feature type="compositionally biased region" description="Basic and acidic residues" evidence="1">
    <location>
        <begin position="20"/>
        <end position="29"/>
    </location>
</feature>
<keyword evidence="2" id="KW-0812">Transmembrane</keyword>
<protein>
    <submittedName>
        <fullName evidence="3">Uncharacterized protein</fullName>
    </submittedName>
</protein>
<keyword evidence="2" id="KW-1133">Transmembrane helix</keyword>
<evidence type="ECO:0000256" key="2">
    <source>
        <dbReference type="SAM" id="Phobius"/>
    </source>
</evidence>
<dbReference type="RefSeq" id="WP_344545220.1">
    <property type="nucleotide sequence ID" value="NZ_BAAATD010000007.1"/>
</dbReference>
<organism evidence="3 4">
    <name type="scientific">Actinomadura fulvescens</name>
    <dbReference type="NCBI Taxonomy" id="46160"/>
    <lineage>
        <taxon>Bacteria</taxon>
        <taxon>Bacillati</taxon>
        <taxon>Actinomycetota</taxon>
        <taxon>Actinomycetes</taxon>
        <taxon>Streptosporangiales</taxon>
        <taxon>Thermomonosporaceae</taxon>
        <taxon>Actinomadura</taxon>
    </lineage>
</organism>
<name>A0ABP6CIE2_9ACTN</name>
<feature type="region of interest" description="Disordered" evidence="1">
    <location>
        <begin position="1"/>
        <end position="29"/>
    </location>
</feature>
<comment type="caution">
    <text evidence="3">The sequence shown here is derived from an EMBL/GenBank/DDBJ whole genome shotgun (WGS) entry which is preliminary data.</text>
</comment>
<evidence type="ECO:0000256" key="1">
    <source>
        <dbReference type="SAM" id="MobiDB-lite"/>
    </source>
</evidence>
<feature type="transmembrane region" description="Helical" evidence="2">
    <location>
        <begin position="82"/>
        <end position="105"/>
    </location>
</feature>
<dbReference type="EMBL" id="BAAATD010000007">
    <property type="protein sequence ID" value="GAA2612337.1"/>
    <property type="molecule type" value="Genomic_DNA"/>
</dbReference>
<feature type="transmembrane region" description="Helical" evidence="2">
    <location>
        <begin position="34"/>
        <end position="51"/>
    </location>
</feature>
<evidence type="ECO:0000313" key="4">
    <source>
        <dbReference type="Proteomes" id="UP001501509"/>
    </source>
</evidence>
<proteinExistence type="predicted"/>
<sequence>MTDEPAAENDRQVEGTGARSQDERQEQVRDKHPTVAALMCLAATSVAFLVTGSTGTRLLTIISALGALIFAVVSLAKRGLHFGITIGVLWSMTAVSLPVIAVAAFQARYGATDAALAPKEQAGVRPGSALTLTITSSAKKKYVRLGLGVNQENVDAPTCSDEIRFKVRPAWRDDLTELRPGQPQDVLLGPLPHGVRQLLLSVESTDGATTGCTFRLSAWGKLHN</sequence>
<accession>A0ABP6CIE2</accession>
<feature type="transmembrane region" description="Helical" evidence="2">
    <location>
        <begin position="58"/>
        <end position="76"/>
    </location>
</feature>
<reference evidence="4" key="1">
    <citation type="journal article" date="2019" name="Int. J. Syst. Evol. Microbiol.">
        <title>The Global Catalogue of Microorganisms (GCM) 10K type strain sequencing project: providing services to taxonomists for standard genome sequencing and annotation.</title>
        <authorList>
            <consortium name="The Broad Institute Genomics Platform"/>
            <consortium name="The Broad Institute Genome Sequencing Center for Infectious Disease"/>
            <person name="Wu L."/>
            <person name="Ma J."/>
        </authorList>
    </citation>
    <scope>NUCLEOTIDE SEQUENCE [LARGE SCALE GENOMIC DNA]</scope>
    <source>
        <strain evidence="4">JCM 6833</strain>
    </source>
</reference>
<keyword evidence="4" id="KW-1185">Reference proteome</keyword>
<dbReference type="Proteomes" id="UP001501509">
    <property type="component" value="Unassembled WGS sequence"/>
</dbReference>
<gene>
    <name evidence="3" type="ORF">GCM10010411_53840</name>
</gene>
<evidence type="ECO:0000313" key="3">
    <source>
        <dbReference type="EMBL" id="GAA2612337.1"/>
    </source>
</evidence>
<keyword evidence="2" id="KW-0472">Membrane</keyword>